<organism evidence="3 4">
    <name type="scientific">Hermanssonia centrifuga</name>
    <dbReference type="NCBI Taxonomy" id="98765"/>
    <lineage>
        <taxon>Eukaryota</taxon>
        <taxon>Fungi</taxon>
        <taxon>Dikarya</taxon>
        <taxon>Basidiomycota</taxon>
        <taxon>Agaricomycotina</taxon>
        <taxon>Agaricomycetes</taxon>
        <taxon>Polyporales</taxon>
        <taxon>Meruliaceae</taxon>
        <taxon>Hermanssonia</taxon>
    </lineage>
</organism>
<feature type="signal peptide" evidence="2">
    <location>
        <begin position="1"/>
        <end position="19"/>
    </location>
</feature>
<proteinExistence type="predicted"/>
<name>A0A4S4KLP7_9APHY</name>
<comment type="caution">
    <text evidence="3">The sequence shown here is derived from an EMBL/GenBank/DDBJ whole genome shotgun (WGS) entry which is preliminary data.</text>
</comment>
<reference evidence="3 4" key="1">
    <citation type="submission" date="2019-02" db="EMBL/GenBank/DDBJ databases">
        <title>Genome sequencing of the rare red list fungi Phlebia centrifuga.</title>
        <authorList>
            <person name="Buettner E."/>
            <person name="Kellner H."/>
        </authorList>
    </citation>
    <scope>NUCLEOTIDE SEQUENCE [LARGE SCALE GENOMIC DNA]</scope>
    <source>
        <strain evidence="3 4">DSM 108282</strain>
    </source>
</reference>
<sequence>MHILHYLVAFAFITRVCCGIISFEPKEEDSSLIATARDSSSSTVGAIDLSSNSLSLRSSDSSLATITWTFGGNKLLHLAVFIVNSFVVAGVCAATGAISCAIAAAYAVFTSFFTKWVFTGRSDNFDVSDLGADSEMYLTLPPTPEKTHVQRLSTELEPGTWHTIGHMRVGIFNHSLHYYNHGSNIHTLRAWQRNLVLNGTEEGDGKRAENDNDGTVIDYNWQSTNEQSYDDFHSSSDSTSYFAANSMGYMIDSASGIAACADFADQDGDMVEAVVTIGWNDQPFQWTEPGEFQAALASCNGI</sequence>
<keyword evidence="1" id="KW-0812">Transmembrane</keyword>
<protein>
    <submittedName>
        <fullName evidence="3">Uncharacterized protein</fullName>
    </submittedName>
</protein>
<evidence type="ECO:0000256" key="1">
    <source>
        <dbReference type="SAM" id="Phobius"/>
    </source>
</evidence>
<evidence type="ECO:0000256" key="2">
    <source>
        <dbReference type="SAM" id="SignalP"/>
    </source>
</evidence>
<keyword evidence="4" id="KW-1185">Reference proteome</keyword>
<evidence type="ECO:0000313" key="4">
    <source>
        <dbReference type="Proteomes" id="UP000309038"/>
    </source>
</evidence>
<dbReference type="EMBL" id="SGPJ01000089">
    <property type="protein sequence ID" value="THG99173.1"/>
    <property type="molecule type" value="Genomic_DNA"/>
</dbReference>
<evidence type="ECO:0000313" key="3">
    <source>
        <dbReference type="EMBL" id="THG99173.1"/>
    </source>
</evidence>
<keyword evidence="1" id="KW-1133">Transmembrane helix</keyword>
<keyword evidence="2" id="KW-0732">Signal</keyword>
<gene>
    <name evidence="3" type="ORF">EW026_g3111</name>
</gene>
<dbReference type="AlphaFoldDB" id="A0A4S4KLP7"/>
<accession>A0A4S4KLP7</accession>
<dbReference type="Proteomes" id="UP000309038">
    <property type="component" value="Unassembled WGS sequence"/>
</dbReference>
<keyword evidence="1" id="KW-0472">Membrane</keyword>
<feature type="chain" id="PRO_5020769053" evidence="2">
    <location>
        <begin position="20"/>
        <end position="302"/>
    </location>
</feature>
<feature type="transmembrane region" description="Helical" evidence="1">
    <location>
        <begin position="78"/>
        <end position="109"/>
    </location>
</feature>